<evidence type="ECO:0000313" key="3">
    <source>
        <dbReference type="Proteomes" id="UP000734854"/>
    </source>
</evidence>
<dbReference type="InterPro" id="IPR029069">
    <property type="entry name" value="HotDog_dom_sf"/>
</dbReference>
<keyword evidence="3" id="KW-1185">Reference proteome</keyword>
<evidence type="ECO:0000259" key="1">
    <source>
        <dbReference type="Pfam" id="PF01575"/>
    </source>
</evidence>
<proteinExistence type="predicted"/>
<dbReference type="Pfam" id="PF01575">
    <property type="entry name" value="MaoC_dehydratas"/>
    <property type="match status" value="1"/>
</dbReference>
<dbReference type="GO" id="GO:0005739">
    <property type="term" value="C:mitochondrion"/>
    <property type="evidence" value="ECO:0007669"/>
    <property type="project" value="TreeGrafter"/>
</dbReference>
<organism evidence="2 3">
    <name type="scientific">Zingiber officinale</name>
    <name type="common">Ginger</name>
    <name type="synonym">Amomum zingiber</name>
    <dbReference type="NCBI Taxonomy" id="94328"/>
    <lineage>
        <taxon>Eukaryota</taxon>
        <taxon>Viridiplantae</taxon>
        <taxon>Streptophyta</taxon>
        <taxon>Embryophyta</taxon>
        <taxon>Tracheophyta</taxon>
        <taxon>Spermatophyta</taxon>
        <taxon>Magnoliopsida</taxon>
        <taxon>Liliopsida</taxon>
        <taxon>Zingiberales</taxon>
        <taxon>Zingiberaceae</taxon>
        <taxon>Zingiber</taxon>
    </lineage>
</organism>
<feature type="domain" description="MaoC-like" evidence="1">
    <location>
        <begin position="80"/>
        <end position="177"/>
    </location>
</feature>
<dbReference type="EMBL" id="JACMSC010000004">
    <property type="protein sequence ID" value="KAG6526399.1"/>
    <property type="molecule type" value="Genomic_DNA"/>
</dbReference>
<dbReference type="PANTHER" id="PTHR43437">
    <property type="entry name" value="HYDROXYACYL-THIOESTER DEHYDRATASE TYPE 2, MITOCHONDRIAL-RELATED"/>
    <property type="match status" value="1"/>
</dbReference>
<dbReference type="InterPro" id="IPR002539">
    <property type="entry name" value="MaoC-like_dom"/>
</dbReference>
<gene>
    <name evidence="2" type="ORF">ZIOFF_016383</name>
</gene>
<accession>A0A8J5HVY3</accession>
<dbReference type="AlphaFoldDB" id="A0A8J5HVY3"/>
<reference evidence="2 3" key="1">
    <citation type="submission" date="2020-08" db="EMBL/GenBank/DDBJ databases">
        <title>Plant Genome Project.</title>
        <authorList>
            <person name="Zhang R.-G."/>
        </authorList>
    </citation>
    <scope>NUCLEOTIDE SEQUENCE [LARGE SCALE GENOMIC DNA]</scope>
    <source>
        <tissue evidence="2">Rhizome</tissue>
    </source>
</reference>
<dbReference type="Gene3D" id="3.10.129.10">
    <property type="entry name" value="Hotdog Thioesterase"/>
    <property type="match status" value="1"/>
</dbReference>
<protein>
    <recommendedName>
        <fullName evidence="1">MaoC-like domain-containing protein</fullName>
    </recommendedName>
</protein>
<dbReference type="GO" id="GO:0006633">
    <property type="term" value="P:fatty acid biosynthetic process"/>
    <property type="evidence" value="ECO:0007669"/>
    <property type="project" value="TreeGrafter"/>
</dbReference>
<dbReference type="SUPFAM" id="SSF54637">
    <property type="entry name" value="Thioesterase/thiol ester dehydrase-isomerase"/>
    <property type="match status" value="1"/>
</dbReference>
<dbReference type="CDD" id="cd03449">
    <property type="entry name" value="R_hydratase"/>
    <property type="match status" value="1"/>
</dbReference>
<dbReference type="GO" id="GO:0019171">
    <property type="term" value="F:(3R)-hydroxyacyl-[acyl-carrier-protein] dehydratase activity"/>
    <property type="evidence" value="ECO:0007669"/>
    <property type="project" value="TreeGrafter"/>
</dbReference>
<name>A0A8J5HVY3_ZINOF</name>
<sequence>MPPLSSQLPRAQRREHRIVFLGPKSTPFPGVGLFVMTRIGRVFRIVSASPDPALLFFSSRYSSSSPRATARLLRVGDVLRESRRFSESDVARFSEISGDHNPIHLDDGFARDIGCFDRGRVVHGMLVASLFSSIIASHVPGSVYVSQTLKFISPVYIGDEVLAEVEATYLREHKKRYIVKFTSKCSTNGGGSLVIGGETTAILPTLILLDRKNLD</sequence>
<dbReference type="InterPro" id="IPR050965">
    <property type="entry name" value="UPF0336/Enoyl-CoA_hydratase"/>
</dbReference>
<dbReference type="Proteomes" id="UP000734854">
    <property type="component" value="Unassembled WGS sequence"/>
</dbReference>
<comment type="caution">
    <text evidence="2">The sequence shown here is derived from an EMBL/GenBank/DDBJ whole genome shotgun (WGS) entry which is preliminary data.</text>
</comment>
<dbReference type="PANTHER" id="PTHR43437:SF3">
    <property type="entry name" value="HYDROXYACYL-THIOESTER DEHYDRATASE TYPE 2, MITOCHONDRIAL"/>
    <property type="match status" value="1"/>
</dbReference>
<evidence type="ECO:0000313" key="2">
    <source>
        <dbReference type="EMBL" id="KAG6526399.1"/>
    </source>
</evidence>